<protein>
    <recommendedName>
        <fullName evidence="3">N-acetyltransferase domain-containing protein</fullName>
    </recommendedName>
</protein>
<dbReference type="CDD" id="cd04301">
    <property type="entry name" value="NAT_SF"/>
    <property type="match status" value="1"/>
</dbReference>
<dbReference type="Proteomes" id="UP000244855">
    <property type="component" value="Unassembled WGS sequence"/>
</dbReference>
<name>A0A2V1DPV7_9PLEO</name>
<keyword evidence="1" id="KW-0808">Transferase</keyword>
<dbReference type="EMBL" id="KZ805383">
    <property type="protein sequence ID" value="PVH99911.1"/>
    <property type="molecule type" value="Genomic_DNA"/>
</dbReference>
<evidence type="ECO:0000256" key="2">
    <source>
        <dbReference type="ARBA" id="ARBA00023315"/>
    </source>
</evidence>
<evidence type="ECO:0000256" key="1">
    <source>
        <dbReference type="ARBA" id="ARBA00022679"/>
    </source>
</evidence>
<dbReference type="OrthoDB" id="41532at2759"/>
<reference evidence="4 5" key="1">
    <citation type="journal article" date="2018" name="Sci. Rep.">
        <title>Comparative genomics provides insights into the lifestyle and reveals functional heterogeneity of dark septate endophytic fungi.</title>
        <authorList>
            <person name="Knapp D.G."/>
            <person name="Nemeth J.B."/>
            <person name="Barry K."/>
            <person name="Hainaut M."/>
            <person name="Henrissat B."/>
            <person name="Johnson J."/>
            <person name="Kuo A."/>
            <person name="Lim J.H.P."/>
            <person name="Lipzen A."/>
            <person name="Nolan M."/>
            <person name="Ohm R.A."/>
            <person name="Tamas L."/>
            <person name="Grigoriev I.V."/>
            <person name="Spatafora J.W."/>
            <person name="Nagy L.G."/>
            <person name="Kovacs G.M."/>
        </authorList>
    </citation>
    <scope>NUCLEOTIDE SEQUENCE [LARGE SCALE GENOMIC DNA]</scope>
    <source>
        <strain evidence="4 5">DSE2036</strain>
    </source>
</reference>
<evidence type="ECO:0000313" key="5">
    <source>
        <dbReference type="Proteomes" id="UP000244855"/>
    </source>
</evidence>
<feature type="domain" description="N-acetyltransferase" evidence="3">
    <location>
        <begin position="71"/>
        <end position="221"/>
    </location>
</feature>
<dbReference type="InterPro" id="IPR051556">
    <property type="entry name" value="N-term/lysine_N-AcTrnsfr"/>
</dbReference>
<dbReference type="SUPFAM" id="SSF55729">
    <property type="entry name" value="Acyl-CoA N-acyltransferases (Nat)"/>
    <property type="match status" value="1"/>
</dbReference>
<keyword evidence="5" id="KW-1185">Reference proteome</keyword>
<dbReference type="GO" id="GO:0016747">
    <property type="term" value="F:acyltransferase activity, transferring groups other than amino-acyl groups"/>
    <property type="evidence" value="ECO:0007669"/>
    <property type="project" value="InterPro"/>
</dbReference>
<accession>A0A2V1DPV7</accession>
<evidence type="ECO:0000313" key="4">
    <source>
        <dbReference type="EMBL" id="PVH99911.1"/>
    </source>
</evidence>
<dbReference type="AlphaFoldDB" id="A0A2V1DPV7"/>
<proteinExistence type="predicted"/>
<dbReference type="Pfam" id="PF13508">
    <property type="entry name" value="Acetyltransf_7"/>
    <property type="match status" value="1"/>
</dbReference>
<organism evidence="4 5">
    <name type="scientific">Periconia macrospinosa</name>
    <dbReference type="NCBI Taxonomy" id="97972"/>
    <lineage>
        <taxon>Eukaryota</taxon>
        <taxon>Fungi</taxon>
        <taxon>Dikarya</taxon>
        <taxon>Ascomycota</taxon>
        <taxon>Pezizomycotina</taxon>
        <taxon>Dothideomycetes</taxon>
        <taxon>Pleosporomycetidae</taxon>
        <taxon>Pleosporales</taxon>
        <taxon>Massarineae</taxon>
        <taxon>Periconiaceae</taxon>
        <taxon>Periconia</taxon>
    </lineage>
</organism>
<sequence length="227" mass="25484">MALYSGPARSVSNAETPAFSVHVPPRTPIAPEIWDPIVNKQKDLRLTALTLDPSSFSSSYEREIRFEQKDWEARLLNPNVYTLVAIQRDPLDSNNVPIFDAKGFERLARQSWLGNAVLLCSKNEGVALPTTGSHGNSAVCHIDGVYVLPSYRSLGIGNILIQSCKEYASLWARDHEVEHIKIYVRAYKANEKAVQLYRKHGFETSTEKETQDEITMCFEADVSKKGI</sequence>
<dbReference type="PANTHER" id="PTHR42919">
    <property type="entry name" value="N-ALPHA-ACETYLTRANSFERASE"/>
    <property type="match status" value="1"/>
</dbReference>
<dbReference type="PANTHER" id="PTHR42919:SF8">
    <property type="entry name" value="N-ALPHA-ACETYLTRANSFERASE 50"/>
    <property type="match status" value="1"/>
</dbReference>
<dbReference type="Gene3D" id="3.40.630.30">
    <property type="match status" value="1"/>
</dbReference>
<evidence type="ECO:0000259" key="3">
    <source>
        <dbReference type="PROSITE" id="PS51186"/>
    </source>
</evidence>
<dbReference type="InterPro" id="IPR016181">
    <property type="entry name" value="Acyl_CoA_acyltransferase"/>
</dbReference>
<gene>
    <name evidence="4" type="ORF">DM02DRAFT_415313</name>
</gene>
<dbReference type="InterPro" id="IPR000182">
    <property type="entry name" value="GNAT_dom"/>
</dbReference>
<keyword evidence="2" id="KW-0012">Acyltransferase</keyword>
<dbReference type="PROSITE" id="PS51186">
    <property type="entry name" value="GNAT"/>
    <property type="match status" value="1"/>
</dbReference>